<dbReference type="RefSeq" id="WP_379770797.1">
    <property type="nucleotide sequence ID" value="NZ_JBHSXI010000023.1"/>
</dbReference>
<dbReference type="PANTHER" id="PTHR42924:SF3">
    <property type="entry name" value="POLYMERASE_HISTIDINOL PHOSPHATASE N-TERMINAL DOMAIN-CONTAINING PROTEIN"/>
    <property type="match status" value="1"/>
</dbReference>
<evidence type="ECO:0000313" key="3">
    <source>
        <dbReference type="EMBL" id="MFC6890632.1"/>
    </source>
</evidence>
<comment type="caution">
    <text evidence="3">The sequence shown here is derived from an EMBL/GenBank/DDBJ whole genome shotgun (WGS) entry which is preliminary data.</text>
</comment>
<dbReference type="SUPFAM" id="SSF89550">
    <property type="entry name" value="PHP domain-like"/>
    <property type="match status" value="2"/>
</dbReference>
<dbReference type="InterPro" id="IPR004013">
    <property type="entry name" value="PHP_dom"/>
</dbReference>
<name>A0ABD5URC6_9EURY</name>
<protein>
    <submittedName>
        <fullName evidence="3">CehA/McbA family metallohydrolase</fullName>
    </submittedName>
</protein>
<dbReference type="AlphaFoldDB" id="A0ABD5URC6"/>
<gene>
    <name evidence="3" type="ORF">ACFQEY_16715</name>
</gene>
<dbReference type="Proteomes" id="UP001596333">
    <property type="component" value="Unassembled WGS sequence"/>
</dbReference>
<feature type="domain" description="Polymerase/histidinol phosphatase N-terminal" evidence="2">
    <location>
        <begin position="8"/>
        <end position="74"/>
    </location>
</feature>
<dbReference type="PANTHER" id="PTHR42924">
    <property type="entry name" value="EXONUCLEASE"/>
    <property type="match status" value="1"/>
</dbReference>
<dbReference type="SMART" id="SM00481">
    <property type="entry name" value="POLIIIAc"/>
    <property type="match status" value="1"/>
</dbReference>
<dbReference type="EMBL" id="JBHSXI010000023">
    <property type="protein sequence ID" value="MFC6890632.1"/>
    <property type="molecule type" value="Genomic_DNA"/>
</dbReference>
<evidence type="ECO:0000313" key="4">
    <source>
        <dbReference type="Proteomes" id="UP001596333"/>
    </source>
</evidence>
<evidence type="ECO:0000259" key="2">
    <source>
        <dbReference type="SMART" id="SM00481"/>
    </source>
</evidence>
<reference evidence="3 4" key="1">
    <citation type="journal article" date="2019" name="Int. J. Syst. Evol. Microbiol.">
        <title>The Global Catalogue of Microorganisms (GCM) 10K type strain sequencing project: providing services to taxonomists for standard genome sequencing and annotation.</title>
        <authorList>
            <consortium name="The Broad Institute Genomics Platform"/>
            <consortium name="The Broad Institute Genome Sequencing Center for Infectious Disease"/>
            <person name="Wu L."/>
            <person name="Ma J."/>
        </authorList>
    </citation>
    <scope>NUCLEOTIDE SEQUENCE [LARGE SCALE GENOMIC DNA]</scope>
    <source>
        <strain evidence="3 4">Y73</strain>
    </source>
</reference>
<dbReference type="NCBIfam" id="NF038032">
    <property type="entry name" value="CehA_McbA_metalo"/>
    <property type="match status" value="1"/>
</dbReference>
<sequence length="334" mass="35928">MSRVTVRIDPHVHSDESYDGHEPIELILEHAAEIGLDAVVITDHDVIGESKRAAEIAGEYGLIGIPGVEVSTAHGHLLAVGVERMPPRRKPYAETVEWIHERGGVAIVPHPFQRSRHGVRERNIPVPNGDSFAAPDGASDEIGSPRHDGVDSSGTDGVGEVDEVGEVGEVDEVGEVGEVGERDKSDEVDEVDAVEVFNAWLFTGYRNRRARKFAADHDYPGVAASDAHHLEYVGRAFTELDVEGRDSVDAVTAEDVLDAIRDGTTTVNGRRAPIRMAAKHYVGAAGRKSGYYAKTGALRGSAAVVRAATEVVSTARVAVFQGVHRLSRALSWLT</sequence>
<dbReference type="Pfam" id="PF02811">
    <property type="entry name" value="PHP"/>
    <property type="match status" value="1"/>
</dbReference>
<evidence type="ECO:0000256" key="1">
    <source>
        <dbReference type="SAM" id="MobiDB-lite"/>
    </source>
</evidence>
<feature type="region of interest" description="Disordered" evidence="1">
    <location>
        <begin position="121"/>
        <end position="160"/>
    </location>
</feature>
<organism evidence="3 4">
    <name type="scientific">Halorubrum trueperi</name>
    <dbReference type="NCBI Taxonomy" id="2004704"/>
    <lineage>
        <taxon>Archaea</taxon>
        <taxon>Methanobacteriati</taxon>
        <taxon>Methanobacteriota</taxon>
        <taxon>Stenosarchaea group</taxon>
        <taxon>Halobacteria</taxon>
        <taxon>Halobacteriales</taxon>
        <taxon>Haloferacaceae</taxon>
        <taxon>Halorubrum</taxon>
    </lineage>
</organism>
<accession>A0ABD5URC6</accession>
<dbReference type="CDD" id="cd07432">
    <property type="entry name" value="PHP_HisPPase"/>
    <property type="match status" value="1"/>
</dbReference>
<keyword evidence="4" id="KW-1185">Reference proteome</keyword>
<proteinExistence type="predicted"/>
<dbReference type="Pfam" id="PF13263">
    <property type="entry name" value="PHP_C"/>
    <property type="match status" value="1"/>
</dbReference>
<dbReference type="InterPro" id="IPR052018">
    <property type="entry name" value="PHP_domain"/>
</dbReference>
<dbReference type="Gene3D" id="3.20.20.140">
    <property type="entry name" value="Metal-dependent hydrolases"/>
    <property type="match status" value="2"/>
</dbReference>
<dbReference type="InterPro" id="IPR003141">
    <property type="entry name" value="Pol/His_phosphatase_N"/>
</dbReference>
<dbReference type="InterPro" id="IPR016195">
    <property type="entry name" value="Pol/histidinol_Pase-like"/>
</dbReference>